<reference evidence="6" key="1">
    <citation type="journal article" date="2020" name="mSystems">
        <title>Genome- and Community-Level Interaction Insights into Carbon Utilization and Element Cycling Functions of Hydrothermarchaeota in Hydrothermal Sediment.</title>
        <authorList>
            <person name="Zhou Z."/>
            <person name="Liu Y."/>
            <person name="Xu W."/>
            <person name="Pan J."/>
            <person name="Luo Z.H."/>
            <person name="Li M."/>
        </authorList>
    </citation>
    <scope>NUCLEOTIDE SEQUENCE [LARGE SCALE GENOMIC DNA]</scope>
    <source>
        <strain evidence="6">SpSt-418</strain>
    </source>
</reference>
<dbReference type="CDD" id="cd05466">
    <property type="entry name" value="PBP2_LTTR_substrate"/>
    <property type="match status" value="1"/>
</dbReference>
<keyword evidence="3" id="KW-0238">DNA-binding</keyword>
<dbReference type="EMBL" id="DSRU01000173">
    <property type="protein sequence ID" value="HFM98512.1"/>
    <property type="molecule type" value="Genomic_DNA"/>
</dbReference>
<dbReference type="GO" id="GO:0003700">
    <property type="term" value="F:DNA-binding transcription factor activity"/>
    <property type="evidence" value="ECO:0007669"/>
    <property type="project" value="InterPro"/>
</dbReference>
<gene>
    <name evidence="6" type="ORF">ENR64_12295</name>
</gene>
<dbReference type="Gene3D" id="3.40.190.290">
    <property type="match status" value="1"/>
</dbReference>
<accession>A0A7C3PDC8</accession>
<dbReference type="SUPFAM" id="SSF53850">
    <property type="entry name" value="Periplasmic binding protein-like II"/>
    <property type="match status" value="1"/>
</dbReference>
<dbReference type="GO" id="GO:0003677">
    <property type="term" value="F:DNA binding"/>
    <property type="evidence" value="ECO:0007669"/>
    <property type="project" value="UniProtKB-KW"/>
</dbReference>
<sequence>MKRKHQSQMKLSQLHALIAIAECNSFSEAALQLELSQSAVSNAIAALETDLGIALFSRGRHGASLTPAGERVLAYARQMVNLQEEILKEAHLTRRLKQGKVRLTSIRSVATHILPVIISQFQQQFPGISVSVVEQFDEKSVEEDLQKGLADIGFTDDFMGDEFETWEFLQDEYIVLLPPTLHLINSKLTWQQLKTYPLIVPANEFTSDKQAYAHCERYCQTIHTEYLAKSDSTIVSMVAQGLGAAILPRLAAEPIPAMIQVHSLPNPFFRTIRFAIRAKVDQPPHIYAFLEMLKTFECISVYPFTPQKSVQGSDRLPSLQY</sequence>
<evidence type="ECO:0000259" key="5">
    <source>
        <dbReference type="PROSITE" id="PS50931"/>
    </source>
</evidence>
<dbReference type="FunFam" id="1.10.10.10:FF:000001">
    <property type="entry name" value="LysR family transcriptional regulator"/>
    <property type="match status" value="1"/>
</dbReference>
<evidence type="ECO:0000313" key="6">
    <source>
        <dbReference type="EMBL" id="HFM98512.1"/>
    </source>
</evidence>
<evidence type="ECO:0000256" key="4">
    <source>
        <dbReference type="ARBA" id="ARBA00023163"/>
    </source>
</evidence>
<feature type="domain" description="HTH lysR-type" evidence="5">
    <location>
        <begin position="9"/>
        <end position="66"/>
    </location>
</feature>
<dbReference type="Gene3D" id="1.10.10.10">
    <property type="entry name" value="Winged helix-like DNA-binding domain superfamily/Winged helix DNA-binding domain"/>
    <property type="match status" value="1"/>
</dbReference>
<dbReference type="Pfam" id="PF03466">
    <property type="entry name" value="LysR_substrate"/>
    <property type="match status" value="1"/>
</dbReference>
<dbReference type="PROSITE" id="PS50931">
    <property type="entry name" value="HTH_LYSR"/>
    <property type="match status" value="1"/>
</dbReference>
<comment type="caution">
    <text evidence="6">The sequence shown here is derived from an EMBL/GenBank/DDBJ whole genome shotgun (WGS) entry which is preliminary data.</text>
</comment>
<protein>
    <submittedName>
        <fullName evidence="6">LysR family transcriptional regulator</fullName>
    </submittedName>
</protein>
<evidence type="ECO:0000256" key="3">
    <source>
        <dbReference type="ARBA" id="ARBA00023125"/>
    </source>
</evidence>
<comment type="similarity">
    <text evidence="1">Belongs to the LysR transcriptional regulatory family.</text>
</comment>
<proteinExistence type="inferred from homology"/>
<keyword evidence="4" id="KW-0804">Transcription</keyword>
<evidence type="ECO:0000256" key="2">
    <source>
        <dbReference type="ARBA" id="ARBA00023015"/>
    </source>
</evidence>
<dbReference type="InterPro" id="IPR000847">
    <property type="entry name" value="LysR_HTH_N"/>
</dbReference>
<dbReference type="InterPro" id="IPR036388">
    <property type="entry name" value="WH-like_DNA-bd_sf"/>
</dbReference>
<dbReference type="PRINTS" id="PR00039">
    <property type="entry name" value="HTHLYSR"/>
</dbReference>
<dbReference type="InterPro" id="IPR005119">
    <property type="entry name" value="LysR_subst-bd"/>
</dbReference>
<name>A0A7C3PDC8_9CYAN</name>
<evidence type="ECO:0000256" key="1">
    <source>
        <dbReference type="ARBA" id="ARBA00009437"/>
    </source>
</evidence>
<dbReference type="AlphaFoldDB" id="A0A7C3PDC8"/>
<dbReference type="InterPro" id="IPR050950">
    <property type="entry name" value="HTH-type_LysR_regulators"/>
</dbReference>
<organism evidence="6">
    <name type="scientific">Oscillatoriales cyanobacterium SpSt-418</name>
    <dbReference type="NCBI Taxonomy" id="2282169"/>
    <lineage>
        <taxon>Bacteria</taxon>
        <taxon>Bacillati</taxon>
        <taxon>Cyanobacteriota</taxon>
        <taxon>Cyanophyceae</taxon>
        <taxon>Oscillatoriophycideae</taxon>
        <taxon>Oscillatoriales</taxon>
    </lineage>
</organism>
<dbReference type="InterPro" id="IPR036390">
    <property type="entry name" value="WH_DNA-bd_sf"/>
</dbReference>
<dbReference type="PANTHER" id="PTHR30419">
    <property type="entry name" value="HTH-TYPE TRANSCRIPTIONAL REGULATOR YBHD"/>
    <property type="match status" value="1"/>
</dbReference>
<dbReference type="GO" id="GO:0005829">
    <property type="term" value="C:cytosol"/>
    <property type="evidence" value="ECO:0007669"/>
    <property type="project" value="TreeGrafter"/>
</dbReference>
<dbReference type="SUPFAM" id="SSF46785">
    <property type="entry name" value="Winged helix' DNA-binding domain"/>
    <property type="match status" value="1"/>
</dbReference>
<keyword evidence="2" id="KW-0805">Transcription regulation</keyword>
<dbReference type="Pfam" id="PF00126">
    <property type="entry name" value="HTH_1"/>
    <property type="match status" value="1"/>
</dbReference>